<reference evidence="6" key="1">
    <citation type="submission" date="2022-08" db="EMBL/GenBank/DDBJ databases">
        <title>Novel sulphate-reducing endosymbionts in the free-living metamonad Anaeramoeba.</title>
        <authorList>
            <person name="Jerlstrom-Hultqvist J."/>
            <person name="Cepicka I."/>
            <person name="Gallot-Lavallee L."/>
            <person name="Salas-Leiva D."/>
            <person name="Curtis B.A."/>
            <person name="Zahonova K."/>
            <person name="Pipaliya S."/>
            <person name="Dacks J."/>
            <person name="Roger A.J."/>
        </authorList>
    </citation>
    <scope>NUCLEOTIDE SEQUENCE</scope>
    <source>
        <strain evidence="6">Busselton2</strain>
    </source>
</reference>
<name>A0AAV7YXU6_9EUKA</name>
<keyword evidence="4" id="KW-0472">Membrane</keyword>
<keyword evidence="4" id="KW-1133">Transmembrane helix</keyword>
<dbReference type="EMBL" id="JANTQA010000047">
    <property type="protein sequence ID" value="KAJ3433526.1"/>
    <property type="molecule type" value="Genomic_DNA"/>
</dbReference>
<evidence type="ECO:0000256" key="1">
    <source>
        <dbReference type="ARBA" id="ARBA00007583"/>
    </source>
</evidence>
<dbReference type="InterPro" id="IPR047141">
    <property type="entry name" value="Stealth"/>
</dbReference>
<keyword evidence="4" id="KW-0812">Transmembrane</keyword>
<organism evidence="6 7">
    <name type="scientific">Anaeramoeba flamelloides</name>
    <dbReference type="NCBI Taxonomy" id="1746091"/>
    <lineage>
        <taxon>Eukaryota</taxon>
        <taxon>Metamonada</taxon>
        <taxon>Anaeramoebidae</taxon>
        <taxon>Anaeramoeba</taxon>
    </lineage>
</organism>
<evidence type="ECO:0000313" key="7">
    <source>
        <dbReference type="Proteomes" id="UP001146793"/>
    </source>
</evidence>
<accession>A0AAV7YXU6</accession>
<dbReference type="PANTHER" id="PTHR24045">
    <property type="match status" value="1"/>
</dbReference>
<comment type="caution">
    <text evidence="6">The sequence shown here is derived from an EMBL/GenBank/DDBJ whole genome shotgun (WGS) entry which is preliminary data.</text>
</comment>
<proteinExistence type="inferred from homology"/>
<dbReference type="GO" id="GO:0016772">
    <property type="term" value="F:transferase activity, transferring phosphorus-containing groups"/>
    <property type="evidence" value="ECO:0007669"/>
    <property type="project" value="InterPro"/>
</dbReference>
<dbReference type="Pfam" id="PF11380">
    <property type="entry name" value="Stealth_CR2"/>
    <property type="match status" value="1"/>
</dbReference>
<evidence type="ECO:0000256" key="3">
    <source>
        <dbReference type="SAM" id="Coils"/>
    </source>
</evidence>
<feature type="domain" description="Stealth protein CR2 conserved region 2" evidence="5">
    <location>
        <begin position="139"/>
        <end position="242"/>
    </location>
</feature>
<sequence>MKRSLNNSFTKAWRLRRNFRLDYQKIFIILVLVFLFILFSSEKKISKAKQKQNSSCHKEIRELKKDIRITKTNLKHGTRELRLLRRELEIEKKEAEYAKRVITKSNNYQTEGNQQNNIDLVYTWGGLTKSIDASDRYNYELQYSLRSVYKYLPWINKIYILVHSDTDYPYWLKQADEQDKVRVVDVCGYFTNHKHCPTSNSFTIFSVMHRIKGLANKFILMDDKVFFNQPLKKEYFFTKNHLLRVFERHEKMRIYQNGNFKDIHYPEYKYAAYSYLPKPMRRDLINNFHEYYQGYTEFVQSHNSRYRGVIEDFAMVYYEYFYEKDWLKNENYKRIGFYQIPMEHEDNIVEEFNKIYNDLKAKDVKVFNCNDDFSTETEIYKKQLKVLWNFYNKLYSEVPFFEVENPNHQKYL</sequence>
<feature type="coiled-coil region" evidence="3">
    <location>
        <begin position="74"/>
        <end position="101"/>
    </location>
</feature>
<comment type="similarity">
    <text evidence="1">Belongs to the stealth family.</text>
</comment>
<dbReference type="AlphaFoldDB" id="A0AAV7YXU6"/>
<dbReference type="Proteomes" id="UP001146793">
    <property type="component" value="Unassembled WGS sequence"/>
</dbReference>
<keyword evidence="2" id="KW-0808">Transferase</keyword>
<evidence type="ECO:0000256" key="4">
    <source>
        <dbReference type="SAM" id="Phobius"/>
    </source>
</evidence>
<feature type="transmembrane region" description="Helical" evidence="4">
    <location>
        <begin position="21"/>
        <end position="39"/>
    </location>
</feature>
<dbReference type="GO" id="GO:0005794">
    <property type="term" value="C:Golgi apparatus"/>
    <property type="evidence" value="ECO:0007669"/>
    <property type="project" value="TreeGrafter"/>
</dbReference>
<evidence type="ECO:0000313" key="6">
    <source>
        <dbReference type="EMBL" id="KAJ3433526.1"/>
    </source>
</evidence>
<protein>
    <recommendedName>
        <fullName evidence="5">Stealth protein CR2 conserved region 2 domain-containing protein</fullName>
    </recommendedName>
</protein>
<evidence type="ECO:0000259" key="5">
    <source>
        <dbReference type="Pfam" id="PF11380"/>
    </source>
</evidence>
<keyword evidence="3" id="KW-0175">Coiled coil</keyword>
<gene>
    <name evidence="6" type="ORF">M0812_22487</name>
</gene>
<evidence type="ECO:0000256" key="2">
    <source>
        <dbReference type="ARBA" id="ARBA00022679"/>
    </source>
</evidence>
<dbReference type="InterPro" id="IPR021520">
    <property type="entry name" value="Stealth_CR2"/>
</dbReference>
<dbReference type="PANTHER" id="PTHR24045:SF0">
    <property type="entry name" value="N-ACETYLGLUCOSAMINE-1-PHOSPHOTRANSFERASE SUBUNITS ALPHA_BETA"/>
    <property type="match status" value="1"/>
</dbReference>